<keyword evidence="1" id="KW-0812">Transmembrane</keyword>
<dbReference type="STRING" id="246199.CUS_5714"/>
<sequence length="215" mass="23611">MKKPKLGGAAAIFIVMAVIIPAVFLWAAKHGVFVEEEYIENGRKVSANVTAVARTGSNSQVMVKYKNDKGEWIEAYCIANQNPSVGQTLEGYVLPDDPYQVYCPPDNALKFLFIALVGGVAVGGWAVLISALKGRAKYNKLMKNGRTVKAELTSWHNGNGGTEMQFRIFRQNGQEQIISVKTERTAPRVGEFYDLVIVEETNGKITAALADERAR</sequence>
<evidence type="ECO:0000256" key="1">
    <source>
        <dbReference type="SAM" id="Phobius"/>
    </source>
</evidence>
<keyword evidence="3" id="KW-1185">Reference proteome</keyword>
<evidence type="ECO:0000313" key="2">
    <source>
        <dbReference type="EMBL" id="EGC01536.1"/>
    </source>
</evidence>
<accession>E9SGN8</accession>
<keyword evidence="1" id="KW-1133">Transmembrane helix</keyword>
<dbReference type="RefSeq" id="WP_004167494.1">
    <property type="nucleotide sequence ID" value="NZ_ADKM02000128.1"/>
</dbReference>
<dbReference type="Proteomes" id="UP000004259">
    <property type="component" value="Unassembled WGS sequence"/>
</dbReference>
<proteinExistence type="predicted"/>
<name>E9SGN8_RUMAL</name>
<comment type="caution">
    <text evidence="2">The sequence shown here is derived from an EMBL/GenBank/DDBJ whole genome shotgun (WGS) entry which is preliminary data.</text>
</comment>
<keyword evidence="1" id="KW-0472">Membrane</keyword>
<reference evidence="2 3" key="1">
    <citation type="submission" date="2011-02" db="EMBL/GenBank/DDBJ databases">
        <authorList>
            <person name="Nelson K.E."/>
            <person name="Sutton G."/>
            <person name="Torralba M."/>
            <person name="Durkin S."/>
            <person name="Harkins D."/>
            <person name="Montgomery R."/>
            <person name="Ziemer C."/>
            <person name="Klaassens E."/>
            <person name="Ocuiv P."/>
            <person name="Morrison M."/>
        </authorList>
    </citation>
    <scope>NUCLEOTIDE SEQUENCE [LARGE SCALE GENOMIC DNA]</scope>
    <source>
        <strain evidence="2 3">8</strain>
    </source>
</reference>
<evidence type="ECO:0000313" key="3">
    <source>
        <dbReference type="Proteomes" id="UP000004259"/>
    </source>
</evidence>
<feature type="transmembrane region" description="Helical" evidence="1">
    <location>
        <begin position="111"/>
        <end position="132"/>
    </location>
</feature>
<dbReference type="AlphaFoldDB" id="E9SGN8"/>
<dbReference type="EMBL" id="ADKM02000128">
    <property type="protein sequence ID" value="EGC01536.1"/>
    <property type="molecule type" value="Genomic_DNA"/>
</dbReference>
<feature type="transmembrane region" description="Helical" evidence="1">
    <location>
        <begin position="7"/>
        <end position="28"/>
    </location>
</feature>
<evidence type="ECO:0008006" key="4">
    <source>
        <dbReference type="Google" id="ProtNLM"/>
    </source>
</evidence>
<dbReference type="OrthoDB" id="1820122at2"/>
<gene>
    <name evidence="2" type="ORF">CUS_5714</name>
</gene>
<protein>
    <recommendedName>
        <fullName evidence="4">DUF3592 domain-containing protein</fullName>
    </recommendedName>
</protein>
<organism evidence="2 3">
    <name type="scientific">Ruminococcus albus 8</name>
    <dbReference type="NCBI Taxonomy" id="246199"/>
    <lineage>
        <taxon>Bacteria</taxon>
        <taxon>Bacillati</taxon>
        <taxon>Bacillota</taxon>
        <taxon>Clostridia</taxon>
        <taxon>Eubacteriales</taxon>
        <taxon>Oscillospiraceae</taxon>
        <taxon>Ruminococcus</taxon>
    </lineage>
</organism>